<dbReference type="Pfam" id="PF00574">
    <property type="entry name" value="CLP_protease"/>
    <property type="match status" value="1"/>
</dbReference>
<keyword evidence="3" id="KW-0378">Hydrolase</keyword>
<dbReference type="InterPro" id="IPR029045">
    <property type="entry name" value="ClpP/crotonase-like_dom_sf"/>
</dbReference>
<dbReference type="Gene3D" id="3.90.226.10">
    <property type="entry name" value="2-enoyl-CoA Hydratase, Chain A, domain 1"/>
    <property type="match status" value="1"/>
</dbReference>
<keyword evidence="4" id="KW-0645">Protease</keyword>
<dbReference type="InterPro" id="IPR023562">
    <property type="entry name" value="ClpP/TepA"/>
</dbReference>
<gene>
    <name evidence="4" type="ORF">TM448A04129_0005</name>
</gene>
<dbReference type="PROSITE" id="PS51257">
    <property type="entry name" value="PROKAR_LIPOPROTEIN"/>
    <property type="match status" value="1"/>
</dbReference>
<dbReference type="GO" id="GO:0009368">
    <property type="term" value="C:endopeptidase Clp complex"/>
    <property type="evidence" value="ECO:0007669"/>
    <property type="project" value="TreeGrafter"/>
</dbReference>
<name>A0A6H2A2E2_9ZZZZ</name>
<dbReference type="EMBL" id="MT144459">
    <property type="protein sequence ID" value="QJA53882.1"/>
    <property type="molecule type" value="Genomic_DNA"/>
</dbReference>
<dbReference type="SUPFAM" id="SSF52096">
    <property type="entry name" value="ClpP/crotonase"/>
    <property type="match status" value="1"/>
</dbReference>
<dbReference type="PANTHER" id="PTHR10381">
    <property type="entry name" value="ATP-DEPENDENT CLP PROTEASE PROTEOLYTIC SUBUNIT"/>
    <property type="match status" value="1"/>
</dbReference>
<proteinExistence type="inferred from homology"/>
<dbReference type="PRINTS" id="PR00127">
    <property type="entry name" value="CLPPROTEASEP"/>
</dbReference>
<accession>A0A6H2A2E2</accession>
<evidence type="ECO:0000313" key="4">
    <source>
        <dbReference type="EMBL" id="QJA53882.1"/>
    </source>
</evidence>
<protein>
    <submittedName>
        <fullName evidence="4">Putative protease</fullName>
    </submittedName>
</protein>
<evidence type="ECO:0000256" key="1">
    <source>
        <dbReference type="ARBA" id="ARBA00007039"/>
    </source>
</evidence>
<dbReference type="InterPro" id="IPR001907">
    <property type="entry name" value="ClpP"/>
</dbReference>
<dbReference type="AlphaFoldDB" id="A0A6H2A2E2"/>
<sequence>MKKLIVLIGCLMFMGCITVNPITPVKPDPHELVVRVEGDRCLDKETILELAALPRKTMTVENDELAFSYNCKVYEGKAYITIMSIGSYKAEDLWKDFRLMKLKGIKEAVIYLNSPGGEAFQGMAITDEFRIVKKDIHLTVEGRGLIASASIPVFLAADKRIASKNTIFLIHPASLTKWGFFTESLNDLKSQTLMIEILNEMYAESVAGHSKLSKEKVLELMKQDNWFTAQKAFEMGFIDEIK</sequence>
<dbReference type="GO" id="GO:0051117">
    <property type="term" value="F:ATPase binding"/>
    <property type="evidence" value="ECO:0007669"/>
    <property type="project" value="TreeGrafter"/>
</dbReference>
<keyword evidence="2" id="KW-0963">Cytoplasm</keyword>
<evidence type="ECO:0000256" key="2">
    <source>
        <dbReference type="ARBA" id="ARBA00022490"/>
    </source>
</evidence>
<comment type="similarity">
    <text evidence="1">Belongs to the peptidase S14 family.</text>
</comment>
<dbReference type="PANTHER" id="PTHR10381:SF70">
    <property type="entry name" value="ATP-DEPENDENT CLP PROTEASE PROTEOLYTIC SUBUNIT"/>
    <property type="match status" value="1"/>
</dbReference>
<reference evidence="4" key="1">
    <citation type="submission" date="2020-03" db="EMBL/GenBank/DDBJ databases">
        <title>The deep terrestrial virosphere.</title>
        <authorList>
            <person name="Holmfeldt K."/>
            <person name="Nilsson E."/>
            <person name="Simone D."/>
            <person name="Lopez-Fernandez M."/>
            <person name="Wu X."/>
            <person name="de Brujin I."/>
            <person name="Lundin D."/>
            <person name="Andersson A."/>
            <person name="Bertilsson S."/>
            <person name="Dopson M."/>
        </authorList>
    </citation>
    <scope>NUCLEOTIDE SEQUENCE</scope>
    <source>
        <strain evidence="4">TM448A04129</strain>
    </source>
</reference>
<dbReference type="GO" id="GO:0004252">
    <property type="term" value="F:serine-type endopeptidase activity"/>
    <property type="evidence" value="ECO:0007669"/>
    <property type="project" value="InterPro"/>
</dbReference>
<evidence type="ECO:0000256" key="3">
    <source>
        <dbReference type="ARBA" id="ARBA00022801"/>
    </source>
</evidence>
<dbReference type="GO" id="GO:0004176">
    <property type="term" value="F:ATP-dependent peptidase activity"/>
    <property type="evidence" value="ECO:0007669"/>
    <property type="project" value="InterPro"/>
</dbReference>
<dbReference type="GO" id="GO:0006515">
    <property type="term" value="P:protein quality control for misfolded or incompletely synthesized proteins"/>
    <property type="evidence" value="ECO:0007669"/>
    <property type="project" value="TreeGrafter"/>
</dbReference>
<organism evidence="4">
    <name type="scientific">viral metagenome</name>
    <dbReference type="NCBI Taxonomy" id="1070528"/>
    <lineage>
        <taxon>unclassified sequences</taxon>
        <taxon>metagenomes</taxon>
        <taxon>organismal metagenomes</taxon>
    </lineage>
</organism>